<dbReference type="InterPro" id="IPR000014">
    <property type="entry name" value="PAS"/>
</dbReference>
<comment type="cofactor">
    <cofactor evidence="1">
        <name>Mg(2+)</name>
        <dbReference type="ChEBI" id="CHEBI:18420"/>
    </cofactor>
</comment>
<dbReference type="Pfam" id="PF25487">
    <property type="entry name" value="ETR1_N"/>
    <property type="match status" value="1"/>
</dbReference>
<dbReference type="EMBL" id="JAAMOW010000003">
    <property type="protein sequence ID" value="NGY04374.1"/>
    <property type="molecule type" value="Genomic_DNA"/>
</dbReference>
<sequence>MASELFSSSGFIPHGYCLAWDPMLVFAEVGADALIALSYFSIPLALMVFIRRNPSLHFNWVFMMFSTFIFACGAGHLIDIVNIWHPIYRIEISVRIITATASILTAVMLWPMLPKATALLRFNSAAGDSLRRINEELQRSHDALAESHERFRLTLENAPIGLAIVGLDGRFKDVNPALHEMLGYSERELLGMTFQDITHPDDLARDIEYVEQLLRGDRDRYRMQKRYFHRYGHTIYIQLDVSILRTSDGKPLHFISQIQDISGRIAHEEVLQHRALTDELTGLPNRRAFLDEAARILNRTRRSGEPVAVLMIDLDRFKSINDTYGHAAGDRALRAMKAVVEPRLRAGDLLTRLGGEEFGVLLPATAEPAAQEIAERIRCAIADATLRSHDGTAIHLTASIGLAVVGPGESIHDALGRADGAMYCAKRDGRNRLVAARQIA</sequence>
<dbReference type="Proteomes" id="UP000472676">
    <property type="component" value="Unassembled WGS sequence"/>
</dbReference>
<dbReference type="InterPro" id="IPR000700">
    <property type="entry name" value="PAS-assoc_C"/>
</dbReference>
<evidence type="ECO:0000259" key="5">
    <source>
        <dbReference type="PROSITE" id="PS50887"/>
    </source>
</evidence>
<gene>
    <name evidence="6" type="ORF">G7Y85_06335</name>
</gene>
<dbReference type="PANTHER" id="PTHR44757">
    <property type="entry name" value="DIGUANYLATE CYCLASE DGCP"/>
    <property type="match status" value="1"/>
</dbReference>
<organism evidence="6 7">
    <name type="scientific">Solimonas terrae</name>
    <dbReference type="NCBI Taxonomy" id="1396819"/>
    <lineage>
        <taxon>Bacteria</taxon>
        <taxon>Pseudomonadati</taxon>
        <taxon>Pseudomonadota</taxon>
        <taxon>Gammaproteobacteria</taxon>
        <taxon>Nevskiales</taxon>
        <taxon>Nevskiaceae</taxon>
        <taxon>Solimonas</taxon>
    </lineage>
</organism>
<feature type="transmembrane region" description="Helical" evidence="2">
    <location>
        <begin position="96"/>
        <end position="113"/>
    </location>
</feature>
<dbReference type="Gene3D" id="3.30.70.270">
    <property type="match status" value="1"/>
</dbReference>
<feature type="transmembrane region" description="Helical" evidence="2">
    <location>
        <begin position="29"/>
        <end position="50"/>
    </location>
</feature>
<dbReference type="InterPro" id="IPR043128">
    <property type="entry name" value="Rev_trsase/Diguanyl_cyclase"/>
</dbReference>
<keyword evidence="2" id="KW-0812">Transmembrane</keyword>
<dbReference type="AlphaFoldDB" id="A0A6M2BPU1"/>
<dbReference type="CDD" id="cd00130">
    <property type="entry name" value="PAS"/>
    <property type="match status" value="1"/>
</dbReference>
<dbReference type="SMART" id="SM00086">
    <property type="entry name" value="PAC"/>
    <property type="match status" value="1"/>
</dbReference>
<dbReference type="RefSeq" id="WP_166253636.1">
    <property type="nucleotide sequence ID" value="NZ_JAAMOW010000003.1"/>
</dbReference>
<evidence type="ECO:0000259" key="4">
    <source>
        <dbReference type="PROSITE" id="PS50113"/>
    </source>
</evidence>
<dbReference type="InterPro" id="IPR029787">
    <property type="entry name" value="Nucleotide_cyclase"/>
</dbReference>
<dbReference type="InterPro" id="IPR058544">
    <property type="entry name" value="ETR1_N"/>
</dbReference>
<protein>
    <submittedName>
        <fullName evidence="6">Diguanylate cyclase</fullName>
    </submittedName>
</protein>
<dbReference type="Gene3D" id="3.30.450.20">
    <property type="entry name" value="PAS domain"/>
    <property type="match status" value="1"/>
</dbReference>
<dbReference type="NCBIfam" id="TIGR00229">
    <property type="entry name" value="sensory_box"/>
    <property type="match status" value="1"/>
</dbReference>
<dbReference type="FunFam" id="3.30.70.270:FF:000001">
    <property type="entry name" value="Diguanylate cyclase domain protein"/>
    <property type="match status" value="1"/>
</dbReference>
<dbReference type="InterPro" id="IPR035965">
    <property type="entry name" value="PAS-like_dom_sf"/>
</dbReference>
<evidence type="ECO:0000259" key="3">
    <source>
        <dbReference type="PROSITE" id="PS50112"/>
    </source>
</evidence>
<evidence type="ECO:0000256" key="1">
    <source>
        <dbReference type="ARBA" id="ARBA00001946"/>
    </source>
</evidence>
<dbReference type="SUPFAM" id="SSF55785">
    <property type="entry name" value="PYP-like sensor domain (PAS domain)"/>
    <property type="match status" value="1"/>
</dbReference>
<feature type="domain" description="PAC" evidence="4">
    <location>
        <begin position="221"/>
        <end position="273"/>
    </location>
</feature>
<proteinExistence type="predicted"/>
<dbReference type="InterPro" id="IPR013655">
    <property type="entry name" value="PAS_fold_3"/>
</dbReference>
<dbReference type="SUPFAM" id="SSF55073">
    <property type="entry name" value="Nucleotide cyclase"/>
    <property type="match status" value="1"/>
</dbReference>
<dbReference type="Pfam" id="PF08447">
    <property type="entry name" value="PAS_3"/>
    <property type="match status" value="1"/>
</dbReference>
<evidence type="ECO:0000313" key="7">
    <source>
        <dbReference type="Proteomes" id="UP000472676"/>
    </source>
</evidence>
<reference evidence="6 7" key="1">
    <citation type="journal article" date="2014" name="Int. J. Syst. Evol. Microbiol.">
        <title>Solimonas terrae sp. nov., isolated from soil.</title>
        <authorList>
            <person name="Kim S.J."/>
            <person name="Moon J.Y."/>
            <person name="Weon H.Y."/>
            <person name="Ahn J.H."/>
            <person name="Chen W.M."/>
            <person name="Kwon S.W."/>
        </authorList>
    </citation>
    <scope>NUCLEOTIDE SEQUENCE [LARGE SCALE GENOMIC DNA]</scope>
    <source>
        <strain evidence="6 7">KIS83-12</strain>
    </source>
</reference>
<feature type="domain" description="GGDEF" evidence="5">
    <location>
        <begin position="305"/>
        <end position="438"/>
    </location>
</feature>
<keyword evidence="2" id="KW-0472">Membrane</keyword>
<dbReference type="CDD" id="cd01949">
    <property type="entry name" value="GGDEF"/>
    <property type="match status" value="1"/>
</dbReference>
<evidence type="ECO:0000256" key="2">
    <source>
        <dbReference type="SAM" id="Phobius"/>
    </source>
</evidence>
<keyword evidence="2" id="KW-1133">Transmembrane helix</keyword>
<dbReference type="NCBIfam" id="TIGR00254">
    <property type="entry name" value="GGDEF"/>
    <property type="match status" value="1"/>
</dbReference>
<evidence type="ECO:0000313" key="6">
    <source>
        <dbReference type="EMBL" id="NGY04374.1"/>
    </source>
</evidence>
<keyword evidence="7" id="KW-1185">Reference proteome</keyword>
<dbReference type="PROSITE" id="PS50113">
    <property type="entry name" value="PAC"/>
    <property type="match status" value="1"/>
</dbReference>
<dbReference type="SMART" id="SM00267">
    <property type="entry name" value="GGDEF"/>
    <property type="match status" value="1"/>
</dbReference>
<dbReference type="GO" id="GO:0003824">
    <property type="term" value="F:catalytic activity"/>
    <property type="evidence" value="ECO:0007669"/>
    <property type="project" value="UniProtKB-ARBA"/>
</dbReference>
<comment type="caution">
    <text evidence="6">The sequence shown here is derived from an EMBL/GenBank/DDBJ whole genome shotgun (WGS) entry which is preliminary data.</text>
</comment>
<feature type="transmembrane region" description="Helical" evidence="2">
    <location>
        <begin position="62"/>
        <end position="84"/>
    </location>
</feature>
<feature type="domain" description="PAS" evidence="3">
    <location>
        <begin position="147"/>
        <end position="217"/>
    </location>
</feature>
<dbReference type="InterPro" id="IPR052155">
    <property type="entry name" value="Biofilm_reg_signaling"/>
</dbReference>
<dbReference type="InterPro" id="IPR001610">
    <property type="entry name" value="PAC"/>
</dbReference>
<dbReference type="PROSITE" id="PS50887">
    <property type="entry name" value="GGDEF"/>
    <property type="match status" value="1"/>
</dbReference>
<dbReference type="PANTHER" id="PTHR44757:SF2">
    <property type="entry name" value="BIOFILM ARCHITECTURE MAINTENANCE PROTEIN MBAA"/>
    <property type="match status" value="1"/>
</dbReference>
<name>A0A6M2BPU1_9GAMM</name>
<dbReference type="SMART" id="SM00091">
    <property type="entry name" value="PAS"/>
    <property type="match status" value="1"/>
</dbReference>
<dbReference type="InterPro" id="IPR000160">
    <property type="entry name" value="GGDEF_dom"/>
</dbReference>
<dbReference type="Pfam" id="PF00990">
    <property type="entry name" value="GGDEF"/>
    <property type="match status" value="1"/>
</dbReference>
<dbReference type="PROSITE" id="PS50112">
    <property type="entry name" value="PAS"/>
    <property type="match status" value="1"/>
</dbReference>
<accession>A0A6M2BPU1</accession>